<dbReference type="AlphaFoldDB" id="A0A174RDG4"/>
<gene>
    <name evidence="14" type="primary">lagD_3</name>
    <name evidence="14" type="ORF">ERS852523_02974</name>
</gene>
<proteinExistence type="predicted"/>
<sequence length="683" mass="77437">MRVILQTTQSDCLITCAAMIMEKFRCKIPVYRLLEKIQNSICGSNVLQLRETMTEYGFNVNGYKVELNKLSNKVLPLIAYVNGNHFVVLEKIKKSKIYVIDPAIGKITYNNQEFEKIYSGVVICLSPNKSGVEKVNYKESTLSLLKDPRIIKILCGLFLSSIFTQFIAVSYSYMYSLVSQDNSVGKLVCLVCAVVVILGISSLLKGRLMKKFNLIYEKIYGNVMTDRLVNKNYKFFSIRNNGDLLYRVNARGAIKESVLMKIVPAIISSCTVIVVLFLLYKNNSVMGLMLALFSIIYVLLLVLTGLKSYGLSNAYTQKLISLNTTTENIVRSIATIKVLDVSEQFVKQWKDENLIQTKSYGKLITIQSFQEIISNIYTYLIPIVVNVIGIMTTQHTGFQEMALLPLLYLVVQNVSVLGMAFVSVYTVAPTINKTNELLDEDFMKEKKPQKKKLSNNCIIEMDNLSYYYGPQLCFKDVNAKIKKGEKIAVLGLSGSGKSTFLKIIANLLCDYRGEIFFADTCREKPVYLDQETCIIDGTILENVAFGQKIDLKKLMKVAQITGLDKIVNQQPQGWSTRISKGKNLSKGQEQRVCLARCLLKESDIYLLDEATSNIDVLDEEVIINNLFCEYEDIANKNIFISTHKLNIINYVDRVVYVSDNKIYFGTHSDLMKRVMSYKELMQH</sequence>
<evidence type="ECO:0000256" key="9">
    <source>
        <dbReference type="ARBA" id="ARBA00043264"/>
    </source>
</evidence>
<evidence type="ECO:0000256" key="8">
    <source>
        <dbReference type="ARBA" id="ARBA00023136"/>
    </source>
</evidence>
<feature type="transmembrane region" description="Helical" evidence="10">
    <location>
        <begin position="376"/>
        <end position="394"/>
    </location>
</feature>
<organism evidence="14 15">
    <name type="scientific">Blautia wexlerae</name>
    <dbReference type="NCBI Taxonomy" id="418240"/>
    <lineage>
        <taxon>Bacteria</taxon>
        <taxon>Bacillati</taxon>
        <taxon>Bacillota</taxon>
        <taxon>Clostridia</taxon>
        <taxon>Lachnospirales</taxon>
        <taxon>Lachnospiraceae</taxon>
        <taxon>Blautia</taxon>
    </lineage>
</organism>
<dbReference type="GO" id="GO:0043213">
    <property type="term" value="P:bacteriocin transport"/>
    <property type="evidence" value="ECO:0007669"/>
    <property type="project" value="UniProtKB-KW"/>
</dbReference>
<dbReference type="GO" id="GO:0005524">
    <property type="term" value="F:ATP binding"/>
    <property type="evidence" value="ECO:0007669"/>
    <property type="project" value="UniProtKB-KW"/>
</dbReference>
<dbReference type="PROSITE" id="PS50929">
    <property type="entry name" value="ABC_TM1F"/>
    <property type="match status" value="1"/>
</dbReference>
<dbReference type="InterPro" id="IPR011527">
    <property type="entry name" value="ABC1_TM_dom"/>
</dbReference>
<dbReference type="OrthoDB" id="9804819at2"/>
<dbReference type="GO" id="GO:0034040">
    <property type="term" value="F:ATPase-coupled lipid transmembrane transporter activity"/>
    <property type="evidence" value="ECO:0007669"/>
    <property type="project" value="TreeGrafter"/>
</dbReference>
<dbReference type="PROSITE" id="PS50990">
    <property type="entry name" value="PEPTIDASE_C39"/>
    <property type="match status" value="1"/>
</dbReference>
<keyword evidence="4" id="KW-0645">Protease</keyword>
<evidence type="ECO:0000259" key="13">
    <source>
        <dbReference type="PROSITE" id="PS50990"/>
    </source>
</evidence>
<name>A0A174RDG4_9FIRM</name>
<evidence type="ECO:0000256" key="5">
    <source>
        <dbReference type="ARBA" id="ARBA00022840"/>
    </source>
</evidence>
<evidence type="ECO:0000259" key="11">
    <source>
        <dbReference type="PROSITE" id="PS50893"/>
    </source>
</evidence>
<dbReference type="GO" id="GO:0005886">
    <property type="term" value="C:plasma membrane"/>
    <property type="evidence" value="ECO:0007669"/>
    <property type="project" value="UniProtKB-SubCell"/>
</dbReference>
<evidence type="ECO:0000256" key="2">
    <source>
        <dbReference type="ARBA" id="ARBA00022692"/>
    </source>
</evidence>
<protein>
    <submittedName>
        <fullName evidence="14">Lactococcin-G-processing and transport ATP-binding protein LagD</fullName>
        <ecNumber evidence="14">3.4.22.-</ecNumber>
    </submittedName>
</protein>
<dbReference type="Proteomes" id="UP000095712">
    <property type="component" value="Unassembled WGS sequence"/>
</dbReference>
<dbReference type="InterPro" id="IPR027417">
    <property type="entry name" value="P-loop_NTPase"/>
</dbReference>
<accession>A0A174RDG4</accession>
<dbReference type="PANTHER" id="PTHR24221:SF654">
    <property type="entry name" value="ATP-BINDING CASSETTE SUB-FAMILY B MEMBER 6"/>
    <property type="match status" value="1"/>
</dbReference>
<feature type="domain" description="ABC transmembrane type-1" evidence="12">
    <location>
        <begin position="153"/>
        <end position="385"/>
    </location>
</feature>
<dbReference type="Pfam" id="PF03412">
    <property type="entry name" value="Peptidase_C39"/>
    <property type="match status" value="1"/>
</dbReference>
<feature type="domain" description="Peptidase C39" evidence="13">
    <location>
        <begin position="6"/>
        <end position="125"/>
    </location>
</feature>
<evidence type="ECO:0000313" key="15">
    <source>
        <dbReference type="Proteomes" id="UP000095712"/>
    </source>
</evidence>
<keyword evidence="6" id="KW-0813">Transport</keyword>
<dbReference type="PANTHER" id="PTHR24221">
    <property type="entry name" value="ATP-BINDING CASSETTE SUB-FAMILY B"/>
    <property type="match status" value="1"/>
</dbReference>
<feature type="transmembrane region" description="Helical" evidence="10">
    <location>
        <begin position="286"/>
        <end position="306"/>
    </location>
</feature>
<keyword evidence="9" id="KW-0080">Bacteriocin transport</keyword>
<evidence type="ECO:0000313" key="14">
    <source>
        <dbReference type="EMBL" id="CUP83483.1"/>
    </source>
</evidence>
<reference evidence="14 15" key="1">
    <citation type="submission" date="2015-09" db="EMBL/GenBank/DDBJ databases">
        <authorList>
            <consortium name="Pathogen Informatics"/>
        </authorList>
    </citation>
    <scope>NUCLEOTIDE SEQUENCE [LARGE SCALE GENOMIC DNA]</scope>
    <source>
        <strain evidence="14 15">2789STDY5834911</strain>
    </source>
</reference>
<dbReference type="GO" id="GO:0008234">
    <property type="term" value="F:cysteine-type peptidase activity"/>
    <property type="evidence" value="ECO:0007669"/>
    <property type="project" value="UniProtKB-KW"/>
</dbReference>
<evidence type="ECO:0000256" key="10">
    <source>
        <dbReference type="SAM" id="Phobius"/>
    </source>
</evidence>
<feature type="transmembrane region" description="Helical" evidence="10">
    <location>
        <begin position="183"/>
        <end position="204"/>
    </location>
</feature>
<dbReference type="InterPro" id="IPR005074">
    <property type="entry name" value="Peptidase_C39"/>
</dbReference>
<dbReference type="InterPro" id="IPR039421">
    <property type="entry name" value="Type_1_exporter"/>
</dbReference>
<dbReference type="Gene3D" id="3.90.70.10">
    <property type="entry name" value="Cysteine proteinases"/>
    <property type="match status" value="1"/>
</dbReference>
<dbReference type="PROSITE" id="PS50893">
    <property type="entry name" value="ABC_TRANSPORTER_2"/>
    <property type="match status" value="1"/>
</dbReference>
<evidence type="ECO:0000256" key="3">
    <source>
        <dbReference type="ARBA" id="ARBA00022741"/>
    </source>
</evidence>
<evidence type="ECO:0000256" key="7">
    <source>
        <dbReference type="ARBA" id="ARBA00022989"/>
    </source>
</evidence>
<evidence type="ECO:0000256" key="6">
    <source>
        <dbReference type="ARBA" id="ARBA00022927"/>
    </source>
</evidence>
<keyword evidence="14" id="KW-0378">Hydrolase</keyword>
<dbReference type="Gene3D" id="3.40.50.300">
    <property type="entry name" value="P-loop containing nucleotide triphosphate hydrolases"/>
    <property type="match status" value="1"/>
</dbReference>
<feature type="transmembrane region" description="Helical" evidence="10">
    <location>
        <begin position="150"/>
        <end position="171"/>
    </location>
</feature>
<evidence type="ECO:0000256" key="4">
    <source>
        <dbReference type="ARBA" id="ARBA00022807"/>
    </source>
</evidence>
<dbReference type="GO" id="GO:0015031">
    <property type="term" value="P:protein transport"/>
    <property type="evidence" value="ECO:0007669"/>
    <property type="project" value="UniProtKB-KW"/>
</dbReference>
<feature type="domain" description="ABC transporter" evidence="11">
    <location>
        <begin position="459"/>
        <end position="683"/>
    </location>
</feature>
<dbReference type="EC" id="3.4.22.-" evidence="14"/>
<keyword evidence="5 14" id="KW-0067">ATP-binding</keyword>
<dbReference type="SUPFAM" id="SSF52540">
    <property type="entry name" value="P-loop containing nucleoside triphosphate hydrolases"/>
    <property type="match status" value="1"/>
</dbReference>
<keyword evidence="7 10" id="KW-1133">Transmembrane helix</keyword>
<dbReference type="GO" id="GO:0016887">
    <property type="term" value="F:ATP hydrolysis activity"/>
    <property type="evidence" value="ECO:0007669"/>
    <property type="project" value="InterPro"/>
</dbReference>
<dbReference type="GO" id="GO:0140359">
    <property type="term" value="F:ABC-type transporter activity"/>
    <property type="evidence" value="ECO:0007669"/>
    <property type="project" value="InterPro"/>
</dbReference>
<dbReference type="EMBL" id="CZAW01000036">
    <property type="protein sequence ID" value="CUP83483.1"/>
    <property type="molecule type" value="Genomic_DNA"/>
</dbReference>
<evidence type="ECO:0000259" key="12">
    <source>
        <dbReference type="PROSITE" id="PS50929"/>
    </source>
</evidence>
<dbReference type="Pfam" id="PF00664">
    <property type="entry name" value="ABC_membrane"/>
    <property type="match status" value="1"/>
</dbReference>
<dbReference type="InterPro" id="IPR003439">
    <property type="entry name" value="ABC_transporter-like_ATP-bd"/>
</dbReference>
<dbReference type="GO" id="GO:0006508">
    <property type="term" value="P:proteolysis"/>
    <property type="evidence" value="ECO:0007669"/>
    <property type="project" value="InterPro"/>
</dbReference>
<keyword evidence="8 10" id="KW-0472">Membrane</keyword>
<comment type="subcellular location">
    <subcellularLocation>
        <location evidence="1">Cell membrane</location>
        <topology evidence="1">Multi-pass membrane protein</topology>
    </subcellularLocation>
</comment>
<dbReference type="Gene3D" id="1.20.1560.10">
    <property type="entry name" value="ABC transporter type 1, transmembrane domain"/>
    <property type="match status" value="1"/>
</dbReference>
<dbReference type="RefSeq" id="WP_055152570.1">
    <property type="nucleotide sequence ID" value="NZ_CZAW01000036.1"/>
</dbReference>
<dbReference type="SMART" id="SM00382">
    <property type="entry name" value="AAA"/>
    <property type="match status" value="1"/>
</dbReference>
<keyword evidence="4" id="KW-0788">Thiol protease</keyword>
<dbReference type="InterPro" id="IPR003593">
    <property type="entry name" value="AAA+_ATPase"/>
</dbReference>
<keyword evidence="3" id="KW-0547">Nucleotide-binding</keyword>
<dbReference type="SUPFAM" id="SSF90123">
    <property type="entry name" value="ABC transporter transmembrane region"/>
    <property type="match status" value="1"/>
</dbReference>
<keyword evidence="2 10" id="KW-0812">Transmembrane</keyword>
<feature type="transmembrane region" description="Helical" evidence="10">
    <location>
        <begin position="258"/>
        <end position="280"/>
    </location>
</feature>
<dbReference type="InterPro" id="IPR036640">
    <property type="entry name" value="ABC1_TM_sf"/>
</dbReference>
<feature type="transmembrane region" description="Helical" evidence="10">
    <location>
        <begin position="406"/>
        <end position="428"/>
    </location>
</feature>
<keyword evidence="6" id="KW-0653">Protein transport</keyword>
<evidence type="ECO:0000256" key="1">
    <source>
        <dbReference type="ARBA" id="ARBA00004651"/>
    </source>
</evidence>
<dbReference type="Pfam" id="PF00005">
    <property type="entry name" value="ABC_tran"/>
    <property type="match status" value="1"/>
</dbReference>